<keyword evidence="2 7" id="KW-0812">Transmembrane</keyword>
<evidence type="ECO:0000256" key="2">
    <source>
        <dbReference type="ARBA" id="ARBA00022692"/>
    </source>
</evidence>
<keyword evidence="9" id="KW-1185">Reference proteome</keyword>
<evidence type="ECO:0000256" key="3">
    <source>
        <dbReference type="ARBA" id="ARBA00022824"/>
    </source>
</evidence>
<gene>
    <name evidence="8" type="ORF">WA026_008759</name>
</gene>
<reference evidence="8 9" key="1">
    <citation type="submission" date="2023-03" db="EMBL/GenBank/DDBJ databases">
        <title>Genome insight into feeding habits of ladybird beetles.</title>
        <authorList>
            <person name="Li H.-S."/>
            <person name="Huang Y.-H."/>
            <person name="Pang H."/>
        </authorList>
    </citation>
    <scope>NUCLEOTIDE SEQUENCE [LARGE SCALE GENOMIC DNA]</scope>
    <source>
        <strain evidence="8">SYSU_2023b</strain>
        <tissue evidence="8">Whole body</tissue>
    </source>
</reference>
<evidence type="ECO:0000256" key="5">
    <source>
        <dbReference type="ARBA" id="ARBA00023136"/>
    </source>
</evidence>
<dbReference type="PANTHER" id="PTHR31394">
    <property type="entry name" value="TRANSMEMBRANE PROTEIN 199"/>
    <property type="match status" value="1"/>
</dbReference>
<dbReference type="GO" id="GO:0070072">
    <property type="term" value="P:vacuolar proton-transporting V-type ATPase complex assembly"/>
    <property type="evidence" value="ECO:0007669"/>
    <property type="project" value="InterPro"/>
</dbReference>
<feature type="coiled-coil region" evidence="6">
    <location>
        <begin position="143"/>
        <end position="175"/>
    </location>
</feature>
<evidence type="ECO:0008006" key="10">
    <source>
        <dbReference type="Google" id="ProtNLM"/>
    </source>
</evidence>
<comment type="caution">
    <text evidence="8">The sequence shown here is derived from an EMBL/GenBank/DDBJ whole genome shotgun (WGS) entry which is preliminary data.</text>
</comment>
<dbReference type="GO" id="GO:0005789">
    <property type="term" value="C:endoplasmic reticulum membrane"/>
    <property type="evidence" value="ECO:0007669"/>
    <property type="project" value="UniProtKB-SubCell"/>
</dbReference>
<evidence type="ECO:0000256" key="4">
    <source>
        <dbReference type="ARBA" id="ARBA00022989"/>
    </source>
</evidence>
<dbReference type="PANTHER" id="PTHR31394:SF1">
    <property type="entry name" value="TRANSMEMBRANE PROTEIN 199"/>
    <property type="match status" value="1"/>
</dbReference>
<sequence>MTTYKGPISDPTIRIKPSQVLYKYISSIKVNLDNIPEGLCSILTTNKKQNSSNFNIKPKYLLTAKDYVALHSLENHSSEKSPKGAYKLQKMKAVDITLKIEDLRWLYEYIVEENIKNEKKVYLHELMENSELLLPENMEIPRNPELEKRCKQLRIQLENQKYQNMTKNIDNARKRLPEDTIGYQIKEMNKQLIAVFQFVISVVVGFTFGFIGIEVFVGSLDFGFKLLLGIIFALIVALAELYFLAKKLNEEYNIEPPVHIAKTKVD</sequence>
<keyword evidence="5 7" id="KW-0472">Membrane</keyword>
<feature type="transmembrane region" description="Helical" evidence="7">
    <location>
        <begin position="222"/>
        <end position="244"/>
    </location>
</feature>
<dbReference type="Pfam" id="PF11712">
    <property type="entry name" value="Vma12"/>
    <property type="match status" value="1"/>
</dbReference>
<evidence type="ECO:0000256" key="6">
    <source>
        <dbReference type="SAM" id="Coils"/>
    </source>
</evidence>
<feature type="transmembrane region" description="Helical" evidence="7">
    <location>
        <begin position="192"/>
        <end position="216"/>
    </location>
</feature>
<accession>A0AAW1VDA8</accession>
<dbReference type="AlphaFoldDB" id="A0AAW1VDA8"/>
<proteinExistence type="predicted"/>
<keyword evidence="6" id="KW-0175">Coiled coil</keyword>
<keyword evidence="4 7" id="KW-1133">Transmembrane helix</keyword>
<protein>
    <recommendedName>
        <fullName evidence="10">Transmembrane protein 199</fullName>
    </recommendedName>
</protein>
<evidence type="ECO:0000313" key="8">
    <source>
        <dbReference type="EMBL" id="KAK9889949.1"/>
    </source>
</evidence>
<keyword evidence="3" id="KW-0256">Endoplasmic reticulum</keyword>
<dbReference type="EMBL" id="JARQZJ010000124">
    <property type="protein sequence ID" value="KAK9889949.1"/>
    <property type="molecule type" value="Genomic_DNA"/>
</dbReference>
<evidence type="ECO:0000256" key="1">
    <source>
        <dbReference type="ARBA" id="ARBA00004477"/>
    </source>
</evidence>
<organism evidence="8 9">
    <name type="scientific">Henosepilachna vigintioctopunctata</name>
    <dbReference type="NCBI Taxonomy" id="420089"/>
    <lineage>
        <taxon>Eukaryota</taxon>
        <taxon>Metazoa</taxon>
        <taxon>Ecdysozoa</taxon>
        <taxon>Arthropoda</taxon>
        <taxon>Hexapoda</taxon>
        <taxon>Insecta</taxon>
        <taxon>Pterygota</taxon>
        <taxon>Neoptera</taxon>
        <taxon>Endopterygota</taxon>
        <taxon>Coleoptera</taxon>
        <taxon>Polyphaga</taxon>
        <taxon>Cucujiformia</taxon>
        <taxon>Coccinelloidea</taxon>
        <taxon>Coccinellidae</taxon>
        <taxon>Epilachninae</taxon>
        <taxon>Epilachnini</taxon>
        <taxon>Henosepilachna</taxon>
    </lineage>
</organism>
<evidence type="ECO:0000313" key="9">
    <source>
        <dbReference type="Proteomes" id="UP001431783"/>
    </source>
</evidence>
<evidence type="ECO:0000256" key="7">
    <source>
        <dbReference type="SAM" id="Phobius"/>
    </source>
</evidence>
<dbReference type="Proteomes" id="UP001431783">
    <property type="component" value="Unassembled WGS sequence"/>
</dbReference>
<comment type="subcellular location">
    <subcellularLocation>
        <location evidence="1">Endoplasmic reticulum membrane</location>
        <topology evidence="1">Multi-pass membrane protein</topology>
    </subcellularLocation>
</comment>
<dbReference type="InterPro" id="IPR021013">
    <property type="entry name" value="ATPase_Vma12"/>
</dbReference>
<name>A0AAW1VDA8_9CUCU</name>